<protein>
    <submittedName>
        <fullName evidence="1">Uncharacterized protein</fullName>
    </submittedName>
</protein>
<evidence type="ECO:0000313" key="1">
    <source>
        <dbReference type="EMBL" id="MBX26677.1"/>
    </source>
</evidence>
<dbReference type="AlphaFoldDB" id="A0A2P2M901"/>
<dbReference type="EMBL" id="GGEC01046193">
    <property type="protein sequence ID" value="MBX26677.1"/>
    <property type="molecule type" value="Transcribed_RNA"/>
</dbReference>
<reference evidence="1" key="1">
    <citation type="submission" date="2018-02" db="EMBL/GenBank/DDBJ databases">
        <title>Rhizophora mucronata_Transcriptome.</title>
        <authorList>
            <person name="Meera S.P."/>
            <person name="Sreeshan A."/>
            <person name="Augustine A."/>
        </authorList>
    </citation>
    <scope>NUCLEOTIDE SEQUENCE</scope>
    <source>
        <tissue evidence="1">Leaf</tissue>
    </source>
</reference>
<organism evidence="1">
    <name type="scientific">Rhizophora mucronata</name>
    <name type="common">Asiatic mangrove</name>
    <dbReference type="NCBI Taxonomy" id="61149"/>
    <lineage>
        <taxon>Eukaryota</taxon>
        <taxon>Viridiplantae</taxon>
        <taxon>Streptophyta</taxon>
        <taxon>Embryophyta</taxon>
        <taxon>Tracheophyta</taxon>
        <taxon>Spermatophyta</taxon>
        <taxon>Magnoliopsida</taxon>
        <taxon>eudicotyledons</taxon>
        <taxon>Gunneridae</taxon>
        <taxon>Pentapetalae</taxon>
        <taxon>rosids</taxon>
        <taxon>fabids</taxon>
        <taxon>Malpighiales</taxon>
        <taxon>Rhizophoraceae</taxon>
        <taxon>Rhizophora</taxon>
    </lineage>
</organism>
<proteinExistence type="predicted"/>
<sequence>MLYSEDFSQQGISFRFSHLSHPVPYRTVPSIPPVS</sequence>
<name>A0A2P2M901_RHIMU</name>
<accession>A0A2P2M901</accession>